<dbReference type="InterPro" id="IPR010982">
    <property type="entry name" value="Lambda_DNA-bd_dom_sf"/>
</dbReference>
<dbReference type="PROSITE" id="PS50943">
    <property type="entry name" value="HTH_CROC1"/>
    <property type="match status" value="1"/>
</dbReference>
<reference evidence="2 3" key="1">
    <citation type="submission" date="2021-01" db="EMBL/GenBank/DDBJ databases">
        <title>Whole genome shotgun sequence of Verrucosispora andamanensis NBRC 109075.</title>
        <authorList>
            <person name="Komaki H."/>
            <person name="Tamura T."/>
        </authorList>
    </citation>
    <scope>NUCLEOTIDE SEQUENCE [LARGE SCALE GENOMIC DNA]</scope>
    <source>
        <strain evidence="2 3">NBRC 109075</strain>
    </source>
</reference>
<dbReference type="SMART" id="SM00530">
    <property type="entry name" value="HTH_XRE"/>
    <property type="match status" value="1"/>
</dbReference>
<dbReference type="InterPro" id="IPR001387">
    <property type="entry name" value="Cro/C1-type_HTH"/>
</dbReference>
<protein>
    <recommendedName>
        <fullName evidence="1">HTH cro/C1-type domain-containing protein</fullName>
    </recommendedName>
</protein>
<feature type="domain" description="HTH cro/C1-type" evidence="1">
    <location>
        <begin position="24"/>
        <end position="67"/>
    </location>
</feature>
<dbReference type="InterPro" id="IPR013975">
    <property type="entry name" value="Tscrpt_reg_BetR_N"/>
</dbReference>
<gene>
    <name evidence="2" type="ORF">Van01_39830</name>
</gene>
<evidence type="ECO:0000313" key="2">
    <source>
        <dbReference type="EMBL" id="GIJ10769.1"/>
    </source>
</evidence>
<dbReference type="EMBL" id="BOOZ01000024">
    <property type="protein sequence ID" value="GIJ10769.1"/>
    <property type="molecule type" value="Genomic_DNA"/>
</dbReference>
<keyword evidence="3" id="KW-1185">Reference proteome</keyword>
<sequence length="76" mass="8320">MSNTIVNAISSEVRAELARQRRPQREIADRLGISIQQVSLRLRGEVEWRVSELIQVADLLGVPVAQFLPAPAASAA</sequence>
<evidence type="ECO:0000259" key="1">
    <source>
        <dbReference type="PROSITE" id="PS50943"/>
    </source>
</evidence>
<organism evidence="2 3">
    <name type="scientific">Micromonospora andamanensis</name>
    <dbReference type="NCBI Taxonomy" id="1287068"/>
    <lineage>
        <taxon>Bacteria</taxon>
        <taxon>Bacillati</taxon>
        <taxon>Actinomycetota</taxon>
        <taxon>Actinomycetes</taxon>
        <taxon>Micromonosporales</taxon>
        <taxon>Micromonosporaceae</taxon>
        <taxon>Micromonospora</taxon>
    </lineage>
</organism>
<proteinExistence type="predicted"/>
<dbReference type="RefSeq" id="WP_204009489.1">
    <property type="nucleotide sequence ID" value="NZ_BOOZ01000024.1"/>
</dbReference>
<dbReference type="Gene3D" id="1.10.260.40">
    <property type="entry name" value="lambda repressor-like DNA-binding domains"/>
    <property type="match status" value="1"/>
</dbReference>
<dbReference type="SUPFAM" id="SSF47413">
    <property type="entry name" value="lambda repressor-like DNA-binding domains"/>
    <property type="match status" value="1"/>
</dbReference>
<name>A0ABQ4HYQ0_9ACTN</name>
<accession>A0ABQ4HYQ0</accession>
<dbReference type="CDD" id="cd00093">
    <property type="entry name" value="HTH_XRE"/>
    <property type="match status" value="1"/>
</dbReference>
<dbReference type="Proteomes" id="UP000647017">
    <property type="component" value="Unassembled WGS sequence"/>
</dbReference>
<dbReference type="Pfam" id="PF08667">
    <property type="entry name" value="BetR"/>
    <property type="match status" value="1"/>
</dbReference>
<evidence type="ECO:0000313" key="3">
    <source>
        <dbReference type="Proteomes" id="UP000647017"/>
    </source>
</evidence>
<comment type="caution">
    <text evidence="2">The sequence shown here is derived from an EMBL/GenBank/DDBJ whole genome shotgun (WGS) entry which is preliminary data.</text>
</comment>